<sequence length="72" mass="8424">MQVDNTTEQRVIEKIRGLFPEQMLQVEEFIDSLDKKDTNVADHDITLAATRLSEPTFQKIWDNPEDAEYDKL</sequence>
<evidence type="ECO:0000313" key="1">
    <source>
        <dbReference type="EMBL" id="MBW4671948.1"/>
    </source>
</evidence>
<reference evidence="1" key="1">
    <citation type="submission" date="2021-05" db="EMBL/GenBank/DDBJ databases">
        <authorList>
            <person name="Pietrasiak N."/>
            <person name="Ward R."/>
            <person name="Stajich J.E."/>
            <person name="Kurbessoian T."/>
        </authorList>
    </citation>
    <scope>NUCLEOTIDE SEQUENCE</scope>
    <source>
        <strain evidence="1">GSE-NOS-MK-12-04C</strain>
    </source>
</reference>
<organism evidence="1 2">
    <name type="scientific">Cyanomargarita calcarea GSE-NOS-MK-12-04C</name>
    <dbReference type="NCBI Taxonomy" id="2839659"/>
    <lineage>
        <taxon>Bacteria</taxon>
        <taxon>Bacillati</taxon>
        <taxon>Cyanobacteriota</taxon>
        <taxon>Cyanophyceae</taxon>
        <taxon>Nostocales</taxon>
        <taxon>Cyanomargaritaceae</taxon>
        <taxon>Cyanomargarita</taxon>
    </lineage>
</organism>
<name>A0A951QWY4_9CYAN</name>
<accession>A0A951QWY4</accession>
<evidence type="ECO:0000313" key="2">
    <source>
        <dbReference type="Proteomes" id="UP000729701"/>
    </source>
</evidence>
<dbReference type="AlphaFoldDB" id="A0A951QWY4"/>
<gene>
    <name evidence="1" type="ORF">KME60_32120</name>
</gene>
<comment type="caution">
    <text evidence="1">The sequence shown here is derived from an EMBL/GenBank/DDBJ whole genome shotgun (WGS) entry which is preliminary data.</text>
</comment>
<reference evidence="1" key="2">
    <citation type="journal article" date="2022" name="Microbiol. Resour. Announc.">
        <title>Metagenome Sequencing to Explore Phylogenomics of Terrestrial Cyanobacteria.</title>
        <authorList>
            <person name="Ward R.D."/>
            <person name="Stajich J.E."/>
            <person name="Johansen J.R."/>
            <person name="Huntemann M."/>
            <person name="Clum A."/>
            <person name="Foster B."/>
            <person name="Foster B."/>
            <person name="Roux S."/>
            <person name="Palaniappan K."/>
            <person name="Varghese N."/>
            <person name="Mukherjee S."/>
            <person name="Reddy T.B.K."/>
            <person name="Daum C."/>
            <person name="Copeland A."/>
            <person name="Chen I.A."/>
            <person name="Ivanova N.N."/>
            <person name="Kyrpides N.C."/>
            <person name="Shapiro N."/>
            <person name="Eloe-Fadrosh E.A."/>
            <person name="Pietrasiak N."/>
        </authorList>
    </citation>
    <scope>NUCLEOTIDE SEQUENCE</scope>
    <source>
        <strain evidence="1">GSE-NOS-MK-12-04C</strain>
    </source>
</reference>
<protein>
    <submittedName>
        <fullName evidence="1">Toxin-antitoxin system, antitoxin component, Xre family protein</fullName>
    </submittedName>
</protein>
<dbReference type="EMBL" id="JAHHGZ010000057">
    <property type="protein sequence ID" value="MBW4671948.1"/>
    <property type="molecule type" value="Genomic_DNA"/>
</dbReference>
<dbReference type="Proteomes" id="UP000729701">
    <property type="component" value="Unassembled WGS sequence"/>
</dbReference>
<proteinExistence type="predicted"/>